<proteinExistence type="predicted"/>
<keyword evidence="2" id="KW-1185">Reference proteome</keyword>
<sequence>MKKLSKKELKTVHGAIGRCPKPATTCGQWCGWTEDQKASCMSLVIEICDC</sequence>
<accession>A0A7T7V1V0</accession>
<protein>
    <recommendedName>
        <fullName evidence="3">Bacteriocin</fullName>
    </recommendedName>
</protein>
<dbReference type="EMBL" id="CP067018">
    <property type="protein sequence ID" value="QQN60350.1"/>
    <property type="molecule type" value="Genomic_DNA"/>
</dbReference>
<dbReference type="GeneID" id="93135360"/>
<gene>
    <name evidence="1" type="ORF">I6H88_07165</name>
</gene>
<dbReference type="RefSeq" id="WP_157757823.1">
    <property type="nucleotide sequence ID" value="NZ_CAJJUP010000003.1"/>
</dbReference>
<reference evidence="1 2" key="1">
    <citation type="submission" date="2020-12" db="EMBL/GenBank/DDBJ databases">
        <title>FDA dAtabase for Regulatory Grade micrObial Sequences (FDA-ARGOS): Supporting development and validation of Infectious Disease Dx tests.</title>
        <authorList>
            <person name="Kerrigan L."/>
            <person name="Long C."/>
            <person name="Tallon L."/>
            <person name="Sadzewicz L."/>
            <person name="Zhao X."/>
            <person name="Boylan J."/>
            <person name="Ott S."/>
            <person name="Bowen H."/>
            <person name="Vavikolanu K."/>
            <person name="Mehta A."/>
            <person name="Aluvathingal J."/>
            <person name="Nadendla S."/>
            <person name="Yan Y."/>
            <person name="Sichtig H."/>
        </authorList>
    </citation>
    <scope>NUCLEOTIDE SEQUENCE [LARGE SCALE GENOMIC DNA]</scope>
    <source>
        <strain evidence="1 2">FDAARGOS_1031</strain>
    </source>
</reference>
<organism evidence="1 2">
    <name type="scientific">Elizabethkingia bruuniana</name>
    <dbReference type="NCBI Taxonomy" id="1756149"/>
    <lineage>
        <taxon>Bacteria</taxon>
        <taxon>Pseudomonadati</taxon>
        <taxon>Bacteroidota</taxon>
        <taxon>Flavobacteriia</taxon>
        <taxon>Flavobacteriales</taxon>
        <taxon>Weeksellaceae</taxon>
        <taxon>Elizabethkingia</taxon>
    </lineage>
</organism>
<dbReference type="AlphaFoldDB" id="A0A7T7V1V0"/>
<name>A0A7T7V1V0_9FLAO</name>
<evidence type="ECO:0008006" key="3">
    <source>
        <dbReference type="Google" id="ProtNLM"/>
    </source>
</evidence>
<dbReference type="Proteomes" id="UP000595426">
    <property type="component" value="Chromosome"/>
</dbReference>
<evidence type="ECO:0000313" key="1">
    <source>
        <dbReference type="EMBL" id="QQN60350.1"/>
    </source>
</evidence>
<dbReference type="NCBIfam" id="NF047798">
    <property type="entry name" value="leader_Chryseo"/>
    <property type="match status" value="1"/>
</dbReference>
<evidence type="ECO:0000313" key="2">
    <source>
        <dbReference type="Proteomes" id="UP000595426"/>
    </source>
</evidence>
<dbReference type="InterPro" id="IPR058074">
    <property type="entry name" value="Bacteriocin-like"/>
</dbReference>